<evidence type="ECO:0000256" key="3">
    <source>
        <dbReference type="ARBA" id="ARBA00023163"/>
    </source>
</evidence>
<dbReference type="PANTHER" id="PTHR30146:SF138">
    <property type="entry name" value="TRANSCRIPTIONAL REGULATORY PROTEIN"/>
    <property type="match status" value="1"/>
</dbReference>
<dbReference type="InterPro" id="IPR010982">
    <property type="entry name" value="Lambda_DNA-bd_dom_sf"/>
</dbReference>
<dbReference type="AlphaFoldDB" id="A0A4Q7NP44"/>
<dbReference type="EMBL" id="SGXD01000003">
    <property type="protein sequence ID" value="RZS87029.1"/>
    <property type="molecule type" value="Genomic_DNA"/>
</dbReference>
<dbReference type="SUPFAM" id="SSF47413">
    <property type="entry name" value="lambda repressor-like DNA-binding domains"/>
    <property type="match status" value="1"/>
</dbReference>
<evidence type="ECO:0000256" key="1">
    <source>
        <dbReference type="ARBA" id="ARBA00023015"/>
    </source>
</evidence>
<name>A0A4Q7NP44_9ACTN</name>
<evidence type="ECO:0000256" key="2">
    <source>
        <dbReference type="ARBA" id="ARBA00023125"/>
    </source>
</evidence>
<keyword evidence="6" id="KW-1185">Reference proteome</keyword>
<organism evidence="5 6">
    <name type="scientific">Motilibacter rhizosphaerae</name>
    <dbReference type="NCBI Taxonomy" id="598652"/>
    <lineage>
        <taxon>Bacteria</taxon>
        <taxon>Bacillati</taxon>
        <taxon>Actinomycetota</taxon>
        <taxon>Actinomycetes</taxon>
        <taxon>Motilibacterales</taxon>
        <taxon>Motilibacteraceae</taxon>
        <taxon>Motilibacter</taxon>
    </lineage>
</organism>
<evidence type="ECO:0000313" key="5">
    <source>
        <dbReference type="EMBL" id="RZS87029.1"/>
    </source>
</evidence>
<dbReference type="OrthoDB" id="59108at2"/>
<dbReference type="PROSITE" id="PS50932">
    <property type="entry name" value="HTH_LACI_2"/>
    <property type="match status" value="1"/>
</dbReference>
<dbReference type="Pfam" id="PF00356">
    <property type="entry name" value="LacI"/>
    <property type="match status" value="1"/>
</dbReference>
<dbReference type="PANTHER" id="PTHR30146">
    <property type="entry name" value="LACI-RELATED TRANSCRIPTIONAL REPRESSOR"/>
    <property type="match status" value="1"/>
</dbReference>
<evidence type="ECO:0000313" key="6">
    <source>
        <dbReference type="Proteomes" id="UP000293638"/>
    </source>
</evidence>
<dbReference type="RefSeq" id="WP_130493217.1">
    <property type="nucleotide sequence ID" value="NZ_SGXD01000003.1"/>
</dbReference>
<dbReference type="GO" id="GO:0003700">
    <property type="term" value="F:DNA-binding transcription factor activity"/>
    <property type="evidence" value="ECO:0007669"/>
    <property type="project" value="TreeGrafter"/>
</dbReference>
<evidence type="ECO:0000259" key="4">
    <source>
        <dbReference type="PROSITE" id="PS50932"/>
    </source>
</evidence>
<feature type="domain" description="HTH lacI-type" evidence="4">
    <location>
        <begin position="4"/>
        <end position="59"/>
    </location>
</feature>
<dbReference type="InterPro" id="IPR028082">
    <property type="entry name" value="Peripla_BP_I"/>
</dbReference>
<gene>
    <name evidence="5" type="ORF">EV189_2451</name>
</gene>
<dbReference type="Gene3D" id="3.40.50.2300">
    <property type="match status" value="2"/>
</dbReference>
<protein>
    <submittedName>
        <fullName evidence="5">LacI family transcriptional regulator</fullName>
    </submittedName>
</protein>
<dbReference type="Proteomes" id="UP000293638">
    <property type="component" value="Unassembled WGS sequence"/>
</dbReference>
<keyword evidence="2" id="KW-0238">DNA-binding</keyword>
<reference evidence="5 6" key="1">
    <citation type="submission" date="2019-02" db="EMBL/GenBank/DDBJ databases">
        <title>Genomic Encyclopedia of Type Strains, Phase IV (KMG-IV): sequencing the most valuable type-strain genomes for metagenomic binning, comparative biology and taxonomic classification.</title>
        <authorList>
            <person name="Goeker M."/>
        </authorList>
    </citation>
    <scope>NUCLEOTIDE SEQUENCE [LARGE SCALE GENOMIC DNA]</scope>
    <source>
        <strain evidence="5 6">DSM 45622</strain>
    </source>
</reference>
<accession>A0A4Q7NP44</accession>
<keyword evidence="1" id="KW-0805">Transcription regulation</keyword>
<keyword evidence="3" id="KW-0804">Transcription</keyword>
<sequence length="323" mass="33819">MARITLDDVAREAGVSRMTVSNTYGYPERVAPATRERVLHAASTLGYGGPSAVGRTLRRGSTGVLGLLLNEALPYAFTDPGTSSFMRGLAEEAAAQELSLQIVQAVGDRARTRVMDSAVDAFVALALEEDDPGLAAVLDRRIPLVTLGSPALPGVPHLGVDNLAGARAAAEHAVGLGYERFVVLVWELGAGVARERLQGYRAALPVEPEVLRCRGNTRAEGRATAARLLDTMGDRRTAVLAATDVLALGVLAAARDRGVSVPDRLGVVGFDDVEEAATSGPSLTTVHQDLAEQGRECVLRLAGLLATPTAPAPHHLVARESTS</sequence>
<dbReference type="Gene3D" id="1.10.260.40">
    <property type="entry name" value="lambda repressor-like DNA-binding domains"/>
    <property type="match status" value="1"/>
</dbReference>
<dbReference type="InterPro" id="IPR046335">
    <property type="entry name" value="LacI/GalR-like_sensor"/>
</dbReference>
<dbReference type="SUPFAM" id="SSF53822">
    <property type="entry name" value="Periplasmic binding protein-like I"/>
    <property type="match status" value="1"/>
</dbReference>
<dbReference type="CDD" id="cd01392">
    <property type="entry name" value="HTH_LacI"/>
    <property type="match status" value="1"/>
</dbReference>
<dbReference type="SMART" id="SM00354">
    <property type="entry name" value="HTH_LACI"/>
    <property type="match status" value="1"/>
</dbReference>
<dbReference type="InterPro" id="IPR000843">
    <property type="entry name" value="HTH_LacI"/>
</dbReference>
<comment type="caution">
    <text evidence="5">The sequence shown here is derived from an EMBL/GenBank/DDBJ whole genome shotgun (WGS) entry which is preliminary data.</text>
</comment>
<dbReference type="Pfam" id="PF13377">
    <property type="entry name" value="Peripla_BP_3"/>
    <property type="match status" value="1"/>
</dbReference>
<dbReference type="GO" id="GO:0000976">
    <property type="term" value="F:transcription cis-regulatory region binding"/>
    <property type="evidence" value="ECO:0007669"/>
    <property type="project" value="TreeGrafter"/>
</dbReference>
<proteinExistence type="predicted"/>